<evidence type="ECO:0000313" key="2">
    <source>
        <dbReference type="EMBL" id="WQD36376.1"/>
    </source>
</evidence>
<sequence length="164" mass="18650">MVNILVPTDFSQASFRLAEQAVKSLKKEVNIILFHIYEMPSGINDLIRPEPPYAQMINDTFRQNCKYLKYKYPDLINKICFKYLTGNTQSVFNHFTDANDIDMIVCPEDYVFTKTNRASLDPVPFFKKSKIALLKDFAKSKVAEPLEATEGVQLETAQVALASA</sequence>
<dbReference type="InterPro" id="IPR014729">
    <property type="entry name" value="Rossmann-like_a/b/a_fold"/>
</dbReference>
<name>A0ABZ0VZX4_9BACT</name>
<dbReference type="Proteomes" id="UP001325680">
    <property type="component" value="Chromosome"/>
</dbReference>
<reference evidence="2 3" key="1">
    <citation type="submission" date="2023-12" db="EMBL/GenBank/DDBJ databases">
        <title>Genome sequencing and assembly of bacterial species from a model synthetic community.</title>
        <authorList>
            <person name="Hogle S.L."/>
        </authorList>
    </citation>
    <scope>NUCLEOTIDE SEQUENCE [LARGE SCALE GENOMIC DNA]</scope>
    <source>
        <strain evidence="2 3">HAMBI_3031</strain>
    </source>
</reference>
<accession>A0ABZ0VZX4</accession>
<dbReference type="Pfam" id="PF00582">
    <property type="entry name" value="Usp"/>
    <property type="match status" value="1"/>
</dbReference>
<dbReference type="Gene3D" id="3.40.50.620">
    <property type="entry name" value="HUPs"/>
    <property type="match status" value="1"/>
</dbReference>
<organism evidence="2 3">
    <name type="scientific">Niabella yanshanensis</name>
    <dbReference type="NCBI Taxonomy" id="577386"/>
    <lineage>
        <taxon>Bacteria</taxon>
        <taxon>Pseudomonadati</taxon>
        <taxon>Bacteroidota</taxon>
        <taxon>Chitinophagia</taxon>
        <taxon>Chitinophagales</taxon>
        <taxon>Chitinophagaceae</taxon>
        <taxon>Niabella</taxon>
    </lineage>
</organism>
<protein>
    <submittedName>
        <fullName evidence="2">Universal stress protein</fullName>
    </submittedName>
</protein>
<feature type="domain" description="UspA" evidence="1">
    <location>
        <begin position="3"/>
        <end position="106"/>
    </location>
</feature>
<evidence type="ECO:0000259" key="1">
    <source>
        <dbReference type="Pfam" id="PF00582"/>
    </source>
</evidence>
<dbReference type="EMBL" id="CP139960">
    <property type="protein sequence ID" value="WQD36376.1"/>
    <property type="molecule type" value="Genomic_DNA"/>
</dbReference>
<proteinExistence type="predicted"/>
<dbReference type="RefSeq" id="WP_114790021.1">
    <property type="nucleotide sequence ID" value="NZ_CP139960.1"/>
</dbReference>
<evidence type="ECO:0000313" key="3">
    <source>
        <dbReference type="Proteomes" id="UP001325680"/>
    </source>
</evidence>
<dbReference type="SUPFAM" id="SSF52402">
    <property type="entry name" value="Adenine nucleotide alpha hydrolases-like"/>
    <property type="match status" value="1"/>
</dbReference>
<dbReference type="InterPro" id="IPR006016">
    <property type="entry name" value="UspA"/>
</dbReference>
<gene>
    <name evidence="2" type="ORF">U0035_11940</name>
</gene>
<keyword evidence="3" id="KW-1185">Reference proteome</keyword>